<dbReference type="InterPro" id="IPR050508">
    <property type="entry name" value="Methyltransf_Superfamily"/>
</dbReference>
<evidence type="ECO:0000313" key="3">
    <source>
        <dbReference type="Proteomes" id="UP000243515"/>
    </source>
</evidence>
<dbReference type="CDD" id="cd02440">
    <property type="entry name" value="AdoMet_MTases"/>
    <property type="match status" value="1"/>
</dbReference>
<accession>A0A232M4X7</accession>
<feature type="region of interest" description="Disordered" evidence="1">
    <location>
        <begin position="20"/>
        <end position="60"/>
    </location>
</feature>
<dbReference type="Gene3D" id="3.40.50.150">
    <property type="entry name" value="Vaccinia Virus protein VP39"/>
    <property type="match status" value="1"/>
</dbReference>
<keyword evidence="3" id="KW-1185">Reference proteome</keyword>
<evidence type="ECO:0000256" key="1">
    <source>
        <dbReference type="SAM" id="MobiDB-lite"/>
    </source>
</evidence>
<reference evidence="2 3" key="1">
    <citation type="journal article" date="2015" name="Environ. Microbiol.">
        <title>Metagenome sequence of Elaphomyces granulatus from sporocarp tissue reveals Ascomycota ectomycorrhizal fingerprints of genome expansion and a Proteobacteria-rich microbiome.</title>
        <authorList>
            <person name="Quandt C.A."/>
            <person name="Kohler A."/>
            <person name="Hesse C.N."/>
            <person name="Sharpton T.J."/>
            <person name="Martin F."/>
            <person name="Spatafora J.W."/>
        </authorList>
    </citation>
    <scope>NUCLEOTIDE SEQUENCE [LARGE SCALE GENOMIC DNA]</scope>
    <source>
        <strain evidence="2 3">OSC145934</strain>
    </source>
</reference>
<name>A0A232M4X7_9EURO</name>
<dbReference type="GO" id="GO:0008168">
    <property type="term" value="F:methyltransferase activity"/>
    <property type="evidence" value="ECO:0007669"/>
    <property type="project" value="TreeGrafter"/>
</dbReference>
<dbReference type="AlphaFoldDB" id="A0A232M4X7"/>
<dbReference type="OrthoDB" id="416496at2759"/>
<evidence type="ECO:0008006" key="4">
    <source>
        <dbReference type="Google" id="ProtNLM"/>
    </source>
</evidence>
<organism evidence="2 3">
    <name type="scientific">Elaphomyces granulatus</name>
    <dbReference type="NCBI Taxonomy" id="519963"/>
    <lineage>
        <taxon>Eukaryota</taxon>
        <taxon>Fungi</taxon>
        <taxon>Dikarya</taxon>
        <taxon>Ascomycota</taxon>
        <taxon>Pezizomycotina</taxon>
        <taxon>Eurotiomycetes</taxon>
        <taxon>Eurotiomycetidae</taxon>
        <taxon>Eurotiales</taxon>
        <taxon>Elaphomycetaceae</taxon>
        <taxon>Elaphomyces</taxon>
    </lineage>
</organism>
<dbReference type="Proteomes" id="UP000243515">
    <property type="component" value="Unassembled WGS sequence"/>
</dbReference>
<gene>
    <name evidence="2" type="ORF">Egran_00850</name>
</gene>
<dbReference type="InterPro" id="IPR029063">
    <property type="entry name" value="SAM-dependent_MTases_sf"/>
</dbReference>
<protein>
    <recommendedName>
        <fullName evidence="4">Methyltransferase domain-containing protein</fullName>
    </recommendedName>
</protein>
<dbReference type="PANTHER" id="PTHR42912:SF83">
    <property type="entry name" value="METHYLTRANSFERASE TYPE 11 DOMAIN-CONTAINING PROTEIN"/>
    <property type="match status" value="1"/>
</dbReference>
<dbReference type="Pfam" id="PF13489">
    <property type="entry name" value="Methyltransf_23"/>
    <property type="match status" value="1"/>
</dbReference>
<proteinExistence type="predicted"/>
<dbReference type="PANTHER" id="PTHR42912">
    <property type="entry name" value="METHYLTRANSFERASE"/>
    <property type="match status" value="1"/>
</dbReference>
<sequence>MIISPCIKGSSRKGGLLTTGIHGEIDKQRPLSTKPRLDKRGSLPRRSNPLLSAGPPARAGVSPQALTGFSIAILAMSTYCGYLYTSYQRDVEQSRYLQVPEDVSDRFNQIARSYDSAVDLGERLMRLGRRRKQLVRMARGDILEVSCGTGRNMKYYQLGERRGVDEKGKANVHGCRSLTFVDLSPDMIDIARKKFETLYPNFRKVSFIAQDAREVGPSFYLKGKSAPAKPIVLQSASNTVSWTTSQPYFDTILETMGLCSTPDPVGLLRHLELITEPERGQILLLEHGRSHYDWLNNILDNLAAAHADRYGCWWNRDIGKIVEESGLEIVEIKRWHLGTTWRVILRPNSHRQERDERVSK</sequence>
<feature type="compositionally biased region" description="Basic and acidic residues" evidence="1">
    <location>
        <begin position="23"/>
        <end position="41"/>
    </location>
</feature>
<comment type="caution">
    <text evidence="2">The sequence shown here is derived from an EMBL/GenBank/DDBJ whole genome shotgun (WGS) entry which is preliminary data.</text>
</comment>
<evidence type="ECO:0000313" key="2">
    <source>
        <dbReference type="EMBL" id="OXV11392.1"/>
    </source>
</evidence>
<dbReference type="EMBL" id="NPHW01002475">
    <property type="protein sequence ID" value="OXV11392.1"/>
    <property type="molecule type" value="Genomic_DNA"/>
</dbReference>
<dbReference type="SUPFAM" id="SSF53335">
    <property type="entry name" value="S-adenosyl-L-methionine-dependent methyltransferases"/>
    <property type="match status" value="1"/>
</dbReference>